<organism evidence="2 3">
    <name type="scientific">Phaeobacter gallaeciensis</name>
    <dbReference type="NCBI Taxonomy" id="60890"/>
    <lineage>
        <taxon>Bacteria</taxon>
        <taxon>Pseudomonadati</taxon>
        <taxon>Pseudomonadota</taxon>
        <taxon>Alphaproteobacteria</taxon>
        <taxon>Rhodobacterales</taxon>
        <taxon>Roseobacteraceae</taxon>
        <taxon>Phaeobacter</taxon>
    </lineage>
</organism>
<dbReference type="RefSeq" id="WP_113824628.1">
    <property type="nucleotide sequence ID" value="NZ_QOCE01000038.1"/>
</dbReference>
<dbReference type="OrthoDB" id="7709580at2"/>
<keyword evidence="1" id="KW-0732">Signal</keyword>
<gene>
    <name evidence="2" type="ORF">DS909_16930</name>
</gene>
<feature type="chain" id="PRO_5016933637" description="Lipoprotein" evidence="1">
    <location>
        <begin position="19"/>
        <end position="72"/>
    </location>
</feature>
<name>A0A366WSH3_9RHOB</name>
<accession>A0A366WSH3</accession>
<evidence type="ECO:0000313" key="3">
    <source>
        <dbReference type="Proteomes" id="UP000252706"/>
    </source>
</evidence>
<dbReference type="Proteomes" id="UP000252706">
    <property type="component" value="Unassembled WGS sequence"/>
</dbReference>
<dbReference type="PROSITE" id="PS51257">
    <property type="entry name" value="PROKAR_LIPOPROTEIN"/>
    <property type="match status" value="1"/>
</dbReference>
<evidence type="ECO:0000256" key="1">
    <source>
        <dbReference type="SAM" id="SignalP"/>
    </source>
</evidence>
<dbReference type="EMBL" id="QOCE01000038">
    <property type="protein sequence ID" value="RBW52910.1"/>
    <property type="molecule type" value="Genomic_DNA"/>
</dbReference>
<protein>
    <recommendedName>
        <fullName evidence="4">Lipoprotein</fullName>
    </recommendedName>
</protein>
<feature type="signal peptide" evidence="1">
    <location>
        <begin position="1"/>
        <end position="18"/>
    </location>
</feature>
<dbReference type="AlphaFoldDB" id="A0A366WSH3"/>
<proteinExistence type="predicted"/>
<evidence type="ECO:0000313" key="2">
    <source>
        <dbReference type="EMBL" id="RBW52910.1"/>
    </source>
</evidence>
<comment type="caution">
    <text evidence="2">The sequence shown here is derived from an EMBL/GenBank/DDBJ whole genome shotgun (WGS) entry which is preliminary data.</text>
</comment>
<evidence type="ECO:0008006" key="4">
    <source>
        <dbReference type="Google" id="ProtNLM"/>
    </source>
</evidence>
<reference evidence="2 3" key="1">
    <citation type="submission" date="2018-07" db="EMBL/GenBank/DDBJ databases">
        <title>Modular assembly of carbohydrate-degrading microbial communities in the ocean.</title>
        <authorList>
            <person name="Enke T.N."/>
            <person name="Datta M.S."/>
            <person name="Schwartzman J.A."/>
            <person name="Cermak N."/>
            <person name="Schmitz D.A."/>
            <person name="Barrere J."/>
            <person name="Cordero O.X."/>
        </authorList>
    </citation>
    <scope>NUCLEOTIDE SEQUENCE [LARGE SCALE GENOMIC DNA]</scope>
    <source>
        <strain evidence="2 3">C3M10</strain>
    </source>
</reference>
<sequence length="72" mass="7501">MGKVLFCALIPVLLAACANPMRSLPDSVKSQKSACAGGNYTVCSDIGHEVREAEGGPVTPSEPFVLNQPIVD</sequence>